<accession>A0A919VPX7</accession>
<sequence length="499" mass="53901">MHLRSSSFDDSSGARPDKPVTPHPVTPHPVTPHPVTPDPDQPHPVASTARRSRKRLLLGGALAAVVAAGAAVAVVVTGPAQSGKAEGFTRYVATGEPFTLPAGRTAMSPANDPNSGLTSFIVKDVLDRQAQALLRHDLTGWLATVDPAKPKVVAYYRDLYAAMQALDVTGFAYENTGSIDITSKNDLRWQSDYGITYCFSRPECAGGGRAGPLGSPSITQHLSLRKADGGWLIEGVGTSKKPGRYEPTPWQNGGMVFARGKRVTVGATRGHDKRIKELAAIADKAAAVTDRYAAKLGSSPNRYRIYLATDKEWSAWFTSGEEEGYRGQAFSINDIQSEVVLKASELGGAADARAVIQHELGHVVAFDGTGVGQVPVTMFYDWLSEGFAEYVSYDGRPATSSDRAPAVRTLVKSRKPYRSLDVGRPSVTSKLPTINQFYGWGAFAVDCMAQKYGKPAMLGFIKDMYRTRSMTLDRAAQKNYGVPFDELSDSCVSWIAKKF</sequence>
<keyword evidence="2" id="KW-0812">Transmembrane</keyword>
<keyword evidence="2" id="KW-0472">Membrane</keyword>
<dbReference type="EMBL" id="BOQP01000010">
    <property type="protein sequence ID" value="GIM71320.1"/>
    <property type="molecule type" value="Genomic_DNA"/>
</dbReference>
<comment type="caution">
    <text evidence="3">The sequence shown here is derived from an EMBL/GenBank/DDBJ whole genome shotgun (WGS) entry which is preliminary data.</text>
</comment>
<reference evidence="3" key="1">
    <citation type="submission" date="2021-03" db="EMBL/GenBank/DDBJ databases">
        <title>Whole genome shotgun sequence of Actinoplanes consettensis NBRC 14913.</title>
        <authorList>
            <person name="Komaki H."/>
            <person name="Tamura T."/>
        </authorList>
    </citation>
    <scope>NUCLEOTIDE SEQUENCE</scope>
    <source>
        <strain evidence="3">NBRC 14913</strain>
    </source>
</reference>
<name>A0A919VPX7_9ACTN</name>
<dbReference type="RefSeq" id="WP_212997370.1">
    <property type="nucleotide sequence ID" value="NZ_BAAATW010000013.1"/>
</dbReference>
<evidence type="ECO:0000313" key="3">
    <source>
        <dbReference type="EMBL" id="GIM71320.1"/>
    </source>
</evidence>
<keyword evidence="4" id="KW-1185">Reference proteome</keyword>
<dbReference type="Proteomes" id="UP000680865">
    <property type="component" value="Unassembled WGS sequence"/>
</dbReference>
<evidence type="ECO:0000256" key="2">
    <source>
        <dbReference type="SAM" id="Phobius"/>
    </source>
</evidence>
<evidence type="ECO:0000256" key="1">
    <source>
        <dbReference type="SAM" id="MobiDB-lite"/>
    </source>
</evidence>
<feature type="compositionally biased region" description="Polar residues" evidence="1">
    <location>
        <begin position="1"/>
        <end position="10"/>
    </location>
</feature>
<feature type="compositionally biased region" description="Pro residues" evidence="1">
    <location>
        <begin position="21"/>
        <end position="39"/>
    </location>
</feature>
<feature type="transmembrane region" description="Helical" evidence="2">
    <location>
        <begin position="56"/>
        <end position="76"/>
    </location>
</feature>
<proteinExistence type="predicted"/>
<feature type="region of interest" description="Disordered" evidence="1">
    <location>
        <begin position="1"/>
        <end position="51"/>
    </location>
</feature>
<protein>
    <submittedName>
        <fullName evidence="3">Uncharacterized protein</fullName>
    </submittedName>
</protein>
<organism evidence="3 4">
    <name type="scientific">Winogradskya consettensis</name>
    <dbReference type="NCBI Taxonomy" id="113560"/>
    <lineage>
        <taxon>Bacteria</taxon>
        <taxon>Bacillati</taxon>
        <taxon>Actinomycetota</taxon>
        <taxon>Actinomycetes</taxon>
        <taxon>Micromonosporales</taxon>
        <taxon>Micromonosporaceae</taxon>
        <taxon>Winogradskya</taxon>
    </lineage>
</organism>
<evidence type="ECO:0000313" key="4">
    <source>
        <dbReference type="Proteomes" id="UP000680865"/>
    </source>
</evidence>
<keyword evidence="2" id="KW-1133">Transmembrane helix</keyword>
<gene>
    <name evidence="3" type="ORF">Aco04nite_24690</name>
</gene>
<dbReference type="AlphaFoldDB" id="A0A919VPX7"/>